<comment type="caution">
    <text evidence="1">The sequence shown here is derived from an EMBL/GenBank/DDBJ whole genome shotgun (WGS) entry which is preliminary data.</text>
</comment>
<keyword evidence="2" id="KW-1185">Reference proteome</keyword>
<evidence type="ECO:0000313" key="1">
    <source>
        <dbReference type="EMBL" id="MBB3089909.1"/>
    </source>
</evidence>
<dbReference type="EMBL" id="JACHXG010000005">
    <property type="protein sequence ID" value="MBB3089909.1"/>
    <property type="molecule type" value="Genomic_DNA"/>
</dbReference>
<protein>
    <submittedName>
        <fullName evidence="1">Uncharacterized protein</fullName>
    </submittedName>
</protein>
<organism evidence="1 2">
    <name type="scientific">Nocardioides albus</name>
    <dbReference type="NCBI Taxonomy" id="1841"/>
    <lineage>
        <taxon>Bacteria</taxon>
        <taxon>Bacillati</taxon>
        <taxon>Actinomycetota</taxon>
        <taxon>Actinomycetes</taxon>
        <taxon>Propionibacteriales</taxon>
        <taxon>Nocardioidaceae</taxon>
        <taxon>Nocardioides</taxon>
    </lineage>
</organism>
<dbReference type="RefSeq" id="WP_183546079.1">
    <property type="nucleotide sequence ID" value="NZ_BMQT01000009.1"/>
</dbReference>
<dbReference type="Proteomes" id="UP000577707">
    <property type="component" value="Unassembled WGS sequence"/>
</dbReference>
<accession>A0A7W5A624</accession>
<dbReference type="AlphaFoldDB" id="A0A7W5A624"/>
<name>A0A7W5A624_9ACTN</name>
<evidence type="ECO:0000313" key="2">
    <source>
        <dbReference type="Proteomes" id="UP000577707"/>
    </source>
</evidence>
<sequence>MDLGHLCEELPDLRRSGGVMELEQALAAIRSGTEAWVALRESGLVDDADADAVSEGDTRSRSTPPRVEGAAAVVRGAYVCPERRCSRRVVAAGSNRPTCGVFDRFLEFDGGLA</sequence>
<reference evidence="1 2" key="1">
    <citation type="submission" date="2020-08" db="EMBL/GenBank/DDBJ databases">
        <title>Genomic Encyclopedia of Type Strains, Phase III (KMG-III): the genomes of soil and plant-associated and newly described type strains.</title>
        <authorList>
            <person name="Whitman W."/>
        </authorList>
    </citation>
    <scope>NUCLEOTIDE SEQUENCE [LARGE SCALE GENOMIC DNA]</scope>
    <source>
        <strain evidence="1 2">CECT 3302</strain>
    </source>
</reference>
<proteinExistence type="predicted"/>
<gene>
    <name evidence="1" type="ORF">FHS12_002858</name>
</gene>